<dbReference type="Proteomes" id="UP000051804">
    <property type="component" value="Unassembled WGS sequence"/>
</dbReference>
<dbReference type="InterPro" id="IPR036610">
    <property type="entry name" value="PEBP-like_sf"/>
</dbReference>
<dbReference type="PANTHER" id="PTHR30289">
    <property type="entry name" value="UNCHARACTERIZED PROTEIN YBCL-RELATED"/>
    <property type="match status" value="1"/>
</dbReference>
<dbReference type="SUPFAM" id="SSF49777">
    <property type="entry name" value="PEBP-like"/>
    <property type="match status" value="1"/>
</dbReference>
<keyword evidence="2" id="KW-1185">Reference proteome</keyword>
<dbReference type="OrthoDB" id="9797506at2"/>
<dbReference type="NCBIfam" id="TIGR00481">
    <property type="entry name" value="YbhB/YbcL family Raf kinase inhibitor-like protein"/>
    <property type="match status" value="1"/>
</dbReference>
<protein>
    <submittedName>
        <fullName evidence="1">Phospholipid-binding protein</fullName>
    </submittedName>
</protein>
<evidence type="ECO:0000313" key="2">
    <source>
        <dbReference type="Proteomes" id="UP000051804"/>
    </source>
</evidence>
<dbReference type="CDD" id="cd00865">
    <property type="entry name" value="PEBP_bact_arch"/>
    <property type="match status" value="1"/>
</dbReference>
<dbReference type="PATRIC" id="fig|1291734.4.peg.537"/>
<dbReference type="PANTHER" id="PTHR30289:SF1">
    <property type="entry name" value="PEBP (PHOSPHATIDYLETHANOLAMINE-BINDING PROTEIN) FAMILY PROTEIN"/>
    <property type="match status" value="1"/>
</dbReference>
<accession>A0A0R1JPF2</accession>
<reference evidence="1 2" key="1">
    <citation type="journal article" date="2015" name="Genome Announc.">
        <title>Expanding the biotechnology potential of lactobacilli through comparative genomics of 213 strains and associated genera.</title>
        <authorList>
            <person name="Sun Z."/>
            <person name="Harris H.M."/>
            <person name="McCann A."/>
            <person name="Guo C."/>
            <person name="Argimon S."/>
            <person name="Zhang W."/>
            <person name="Yang X."/>
            <person name="Jeffery I.B."/>
            <person name="Cooney J.C."/>
            <person name="Kagawa T.F."/>
            <person name="Liu W."/>
            <person name="Song Y."/>
            <person name="Salvetti E."/>
            <person name="Wrobel A."/>
            <person name="Rasinkangas P."/>
            <person name="Parkhill J."/>
            <person name="Rea M.C."/>
            <person name="O'Sullivan O."/>
            <person name="Ritari J."/>
            <person name="Douillard F.P."/>
            <person name="Paul Ross R."/>
            <person name="Yang R."/>
            <person name="Briner A.E."/>
            <person name="Felis G.E."/>
            <person name="de Vos W.M."/>
            <person name="Barrangou R."/>
            <person name="Klaenhammer T.R."/>
            <person name="Caufield P.W."/>
            <person name="Cui Y."/>
            <person name="Zhang H."/>
            <person name="O'Toole P.W."/>
        </authorList>
    </citation>
    <scope>NUCLEOTIDE SEQUENCE [LARGE SCALE GENOMIC DNA]</scope>
    <source>
        <strain evidence="1 2">JCM 17158</strain>
    </source>
</reference>
<proteinExistence type="predicted"/>
<dbReference type="RefSeq" id="WP_054723532.1">
    <property type="nucleotide sequence ID" value="NZ_AZDJ01000032.1"/>
</dbReference>
<sequence length="169" mass="17730">MQLSVPLTAGLLPDQFGKYATGADLHAGKPKRSFPITIEAAPAGTQSLALTLVDFDAVPVSGFPWIHWCAANIPGDTVLIPEDASRSGVLPMVQGRNSNAGGMVRASDPLVAQGYVGPQPPDQTHAYTLTVYALDTTLALDNGFWLNALRHAMAGHVLATASLDINSRA</sequence>
<dbReference type="InterPro" id="IPR005247">
    <property type="entry name" value="YbhB_YbcL/LppC-like"/>
</dbReference>
<dbReference type="EMBL" id="AZDJ01000032">
    <property type="protein sequence ID" value="KRK70457.1"/>
    <property type="molecule type" value="Genomic_DNA"/>
</dbReference>
<comment type="caution">
    <text evidence="1">The sequence shown here is derived from an EMBL/GenBank/DDBJ whole genome shotgun (WGS) entry which is preliminary data.</text>
</comment>
<dbReference type="InterPro" id="IPR008914">
    <property type="entry name" value="PEBP"/>
</dbReference>
<organism evidence="1 2">
    <name type="scientific">Lacticaseibacillus nasuensis JCM 17158</name>
    <dbReference type="NCBI Taxonomy" id="1291734"/>
    <lineage>
        <taxon>Bacteria</taxon>
        <taxon>Bacillati</taxon>
        <taxon>Bacillota</taxon>
        <taxon>Bacilli</taxon>
        <taxon>Lactobacillales</taxon>
        <taxon>Lactobacillaceae</taxon>
        <taxon>Lacticaseibacillus</taxon>
    </lineage>
</organism>
<evidence type="ECO:0000313" key="1">
    <source>
        <dbReference type="EMBL" id="KRK70457.1"/>
    </source>
</evidence>
<dbReference type="Pfam" id="PF01161">
    <property type="entry name" value="PBP"/>
    <property type="match status" value="1"/>
</dbReference>
<gene>
    <name evidence="1" type="ORF">FD02_GL000523</name>
</gene>
<name>A0A0R1JPF2_9LACO</name>
<dbReference type="AlphaFoldDB" id="A0A0R1JPF2"/>
<dbReference type="Gene3D" id="3.90.280.10">
    <property type="entry name" value="PEBP-like"/>
    <property type="match status" value="1"/>
</dbReference>
<dbReference type="STRING" id="1291734.FD02_GL000523"/>